<evidence type="ECO:0000256" key="1">
    <source>
        <dbReference type="SAM" id="Coils"/>
    </source>
</evidence>
<dbReference type="EMBL" id="VJMJ01000118">
    <property type="protein sequence ID" value="KAF0734091.1"/>
    <property type="molecule type" value="Genomic_DNA"/>
</dbReference>
<organism evidence="2 3">
    <name type="scientific">Aphanomyces euteiches</name>
    <dbReference type="NCBI Taxonomy" id="100861"/>
    <lineage>
        <taxon>Eukaryota</taxon>
        <taxon>Sar</taxon>
        <taxon>Stramenopiles</taxon>
        <taxon>Oomycota</taxon>
        <taxon>Saprolegniomycetes</taxon>
        <taxon>Saprolegniales</taxon>
        <taxon>Verrucalvaceae</taxon>
        <taxon>Aphanomyces</taxon>
    </lineage>
</organism>
<feature type="coiled-coil region" evidence="1">
    <location>
        <begin position="78"/>
        <end position="105"/>
    </location>
</feature>
<dbReference type="PANTHER" id="PTHR15276">
    <property type="entry name" value="H4 D10S170 PROTEIN-RELATED"/>
    <property type="match status" value="1"/>
</dbReference>
<dbReference type="VEuPathDB" id="FungiDB:AeMF1_004337"/>
<comment type="caution">
    <text evidence="2">The sequence shown here is derived from an EMBL/GenBank/DDBJ whole genome shotgun (WGS) entry which is preliminary data.</text>
</comment>
<evidence type="ECO:0008006" key="4">
    <source>
        <dbReference type="Google" id="ProtNLM"/>
    </source>
</evidence>
<dbReference type="Proteomes" id="UP000481153">
    <property type="component" value="Unassembled WGS sequence"/>
</dbReference>
<name>A0A6G0X2N1_9STRA</name>
<sequence>MSNTTMTVVDPEIDRLTRRNAFLEEELRRSREQLVQFGSDAERSEERLTNKLLARLGQLRMEKEKLALSVEREEEFLTNTLQRKLRQLQQDKVDLENKLESEQEYMVNRLQKQLEAALASTTPSNATADKVQLENELEQEQEYVVNRLQKQVMSVKVEKKRMEQRMLDEMLTMVTSLESHVEDPQTMRHALTSLKSAINERLKAHQATGVTQDTSETTALNNEVLQESFHLPVRHHFSRRGTL</sequence>
<dbReference type="AlphaFoldDB" id="A0A6G0X2N1"/>
<gene>
    <name evidence="2" type="ORF">Ae201684_009260</name>
</gene>
<proteinExistence type="predicted"/>
<keyword evidence="3" id="KW-1185">Reference proteome</keyword>
<accession>A0A6G0X2N1</accession>
<evidence type="ECO:0000313" key="3">
    <source>
        <dbReference type="Proteomes" id="UP000481153"/>
    </source>
</evidence>
<reference evidence="2 3" key="1">
    <citation type="submission" date="2019-07" db="EMBL/GenBank/DDBJ databases">
        <title>Genomics analysis of Aphanomyces spp. identifies a new class of oomycete effector associated with host adaptation.</title>
        <authorList>
            <person name="Gaulin E."/>
        </authorList>
    </citation>
    <scope>NUCLEOTIDE SEQUENCE [LARGE SCALE GENOMIC DNA]</scope>
    <source>
        <strain evidence="2 3">ATCC 201684</strain>
    </source>
</reference>
<keyword evidence="1" id="KW-0175">Coiled coil</keyword>
<dbReference type="InterPro" id="IPR019152">
    <property type="entry name" value="DUF2046"/>
</dbReference>
<evidence type="ECO:0000313" key="2">
    <source>
        <dbReference type="EMBL" id="KAF0734091.1"/>
    </source>
</evidence>
<dbReference type="PANTHER" id="PTHR15276:SF0">
    <property type="entry name" value="COILED-COIL DOMAIN-CONTAINING PROTEIN 6"/>
    <property type="match status" value="1"/>
</dbReference>
<protein>
    <recommendedName>
        <fullName evidence="4">Cilia- and flagella-associated protein 157</fullName>
    </recommendedName>
</protein>
<dbReference type="Pfam" id="PF09755">
    <property type="entry name" value="DUF2046"/>
    <property type="match status" value="1"/>
</dbReference>